<dbReference type="OrthoDB" id="9794935at2"/>
<dbReference type="Gene3D" id="2.30.110.10">
    <property type="entry name" value="Electron Transport, Fmn-binding Protein, Chain A"/>
    <property type="match status" value="1"/>
</dbReference>
<protein>
    <submittedName>
        <fullName evidence="1">Flavin mononucleotide-binding protein</fullName>
    </submittedName>
</protein>
<dbReference type="RefSeq" id="WP_130963789.1">
    <property type="nucleotide sequence ID" value="NZ_SIRT01000004.1"/>
</dbReference>
<reference evidence="1 2" key="1">
    <citation type="submission" date="2019-02" db="EMBL/GenBank/DDBJ databases">
        <title>Hyunsoonleella sp., isolated from marine sediment.</title>
        <authorList>
            <person name="Liu B.-T."/>
        </authorList>
    </citation>
    <scope>NUCLEOTIDE SEQUENCE [LARGE SCALE GENOMIC DNA]</scope>
    <source>
        <strain evidence="1 2">T58</strain>
    </source>
</reference>
<comment type="caution">
    <text evidence="1">The sequence shown here is derived from an EMBL/GenBank/DDBJ whole genome shotgun (WGS) entry which is preliminary data.</text>
</comment>
<dbReference type="Pfam" id="PF12900">
    <property type="entry name" value="Pyridox_ox_2"/>
    <property type="match status" value="1"/>
</dbReference>
<organism evidence="1 2">
    <name type="scientific">Hyunsoonleella flava</name>
    <dbReference type="NCBI Taxonomy" id="2527939"/>
    <lineage>
        <taxon>Bacteria</taxon>
        <taxon>Pseudomonadati</taxon>
        <taxon>Bacteroidota</taxon>
        <taxon>Flavobacteriia</taxon>
        <taxon>Flavobacteriales</taxon>
        <taxon>Flavobacteriaceae</taxon>
    </lineage>
</organism>
<evidence type="ECO:0000313" key="2">
    <source>
        <dbReference type="Proteomes" id="UP000291142"/>
    </source>
</evidence>
<dbReference type="Proteomes" id="UP000291142">
    <property type="component" value="Unassembled WGS sequence"/>
</dbReference>
<keyword evidence="2" id="KW-1185">Reference proteome</keyword>
<accession>A0A4Q9FJY4</accession>
<dbReference type="EMBL" id="SIRT01000004">
    <property type="protein sequence ID" value="TBN04319.1"/>
    <property type="molecule type" value="Genomic_DNA"/>
</dbReference>
<dbReference type="InterPro" id="IPR012349">
    <property type="entry name" value="Split_barrel_FMN-bd"/>
</dbReference>
<dbReference type="SUPFAM" id="SSF50475">
    <property type="entry name" value="FMN-binding split barrel"/>
    <property type="match status" value="1"/>
</dbReference>
<proteinExistence type="predicted"/>
<gene>
    <name evidence="1" type="ORF">EYD45_06785</name>
</gene>
<dbReference type="AlphaFoldDB" id="A0A4Q9FJY4"/>
<dbReference type="InterPro" id="IPR024747">
    <property type="entry name" value="Pyridox_Oxase-rel"/>
</dbReference>
<sequence length="151" mass="17540">MIRVLKEKESKHVLSNNYIGYLGYVYKDEPFIAPITYYYNPEKNIIIGYSDEGHKMIAMRKHNKVCLEVAEIDSINHWESALVHGTFRQVFGSASKAFLHEFSLGIKHLITRKEKKNLSFISEFSSKISKSETPMVFIIDVLDVTGRMRRH</sequence>
<name>A0A4Q9FJY4_9FLAO</name>
<evidence type="ECO:0000313" key="1">
    <source>
        <dbReference type="EMBL" id="TBN04319.1"/>
    </source>
</evidence>